<evidence type="ECO:0000313" key="4">
    <source>
        <dbReference type="EMBL" id="CDW81490.1"/>
    </source>
</evidence>
<proteinExistence type="predicted"/>
<dbReference type="OMA" id="ARIFREH"/>
<dbReference type="InParanoid" id="A0A078AGT1"/>
<dbReference type="InterPro" id="IPR015449">
    <property type="entry name" value="K_chnl_Ca-activ_SK"/>
</dbReference>
<keyword evidence="1" id="KW-0175">Coiled coil</keyword>
<dbReference type="Gene3D" id="1.10.287.70">
    <property type="match status" value="1"/>
</dbReference>
<evidence type="ECO:0000256" key="1">
    <source>
        <dbReference type="SAM" id="Coils"/>
    </source>
</evidence>
<evidence type="ECO:0000256" key="2">
    <source>
        <dbReference type="SAM" id="Phobius"/>
    </source>
</evidence>
<feature type="transmembrane region" description="Helical" evidence="2">
    <location>
        <begin position="101"/>
        <end position="125"/>
    </location>
</feature>
<dbReference type="GO" id="GO:0016020">
    <property type="term" value="C:membrane"/>
    <property type="evidence" value="ECO:0007669"/>
    <property type="project" value="InterPro"/>
</dbReference>
<reference evidence="4 5" key="1">
    <citation type="submission" date="2014-06" db="EMBL/GenBank/DDBJ databases">
        <authorList>
            <person name="Swart Estienne"/>
        </authorList>
    </citation>
    <scope>NUCLEOTIDE SEQUENCE [LARGE SCALE GENOMIC DNA]</scope>
    <source>
        <strain evidence="4 5">130c</strain>
    </source>
</reference>
<dbReference type="GO" id="GO:0016286">
    <property type="term" value="F:small conductance calcium-activated potassium channel activity"/>
    <property type="evidence" value="ECO:0007669"/>
    <property type="project" value="InterPro"/>
</dbReference>
<name>A0A078AGT1_STYLE</name>
<organism evidence="4 5">
    <name type="scientific">Stylonychia lemnae</name>
    <name type="common">Ciliate</name>
    <dbReference type="NCBI Taxonomy" id="5949"/>
    <lineage>
        <taxon>Eukaryota</taxon>
        <taxon>Sar</taxon>
        <taxon>Alveolata</taxon>
        <taxon>Ciliophora</taxon>
        <taxon>Intramacronucleata</taxon>
        <taxon>Spirotrichea</taxon>
        <taxon>Stichotrichia</taxon>
        <taxon>Sporadotrichida</taxon>
        <taxon>Oxytrichidae</taxon>
        <taxon>Stylonychinae</taxon>
        <taxon>Stylonychia</taxon>
    </lineage>
</organism>
<feature type="domain" description="Potassium channel" evidence="3">
    <location>
        <begin position="53"/>
        <end position="125"/>
    </location>
</feature>
<keyword evidence="5" id="KW-1185">Reference proteome</keyword>
<feature type="transmembrane region" description="Helical" evidence="2">
    <location>
        <begin position="39"/>
        <end position="58"/>
    </location>
</feature>
<protein>
    <submittedName>
        <fullName evidence="4">Small-conductance calcium-activated potassium channel protein</fullName>
    </submittedName>
</protein>
<keyword evidence="2" id="KW-0812">Transmembrane</keyword>
<gene>
    <name evidence="4" type="primary">Contig11827.g12644</name>
    <name evidence="4" type="ORF">STYLEM_10508</name>
</gene>
<dbReference type="Proteomes" id="UP000039865">
    <property type="component" value="Unassembled WGS sequence"/>
</dbReference>
<dbReference type="EMBL" id="CCKQ01009997">
    <property type="protein sequence ID" value="CDW81490.1"/>
    <property type="molecule type" value="Genomic_DNA"/>
</dbReference>
<keyword evidence="2" id="KW-0472">Membrane</keyword>
<accession>A0A078AGT1</accession>
<keyword evidence="4" id="KW-0406">Ion transport</keyword>
<evidence type="ECO:0000313" key="5">
    <source>
        <dbReference type="Proteomes" id="UP000039865"/>
    </source>
</evidence>
<dbReference type="AlphaFoldDB" id="A0A078AGT1"/>
<keyword evidence="4" id="KW-0813">Transport</keyword>
<feature type="transmembrane region" description="Helical" evidence="2">
    <location>
        <begin position="70"/>
        <end position="89"/>
    </location>
</feature>
<dbReference type="SUPFAM" id="SSF81324">
    <property type="entry name" value="Voltage-gated potassium channels"/>
    <property type="match status" value="1"/>
</dbReference>
<dbReference type="InterPro" id="IPR013099">
    <property type="entry name" value="K_chnl_dom"/>
</dbReference>
<keyword evidence="4" id="KW-0407">Ion channel</keyword>
<keyword evidence="2" id="KW-1133">Transmembrane helix</keyword>
<feature type="coiled-coil region" evidence="1">
    <location>
        <begin position="212"/>
        <end position="239"/>
    </location>
</feature>
<dbReference type="PANTHER" id="PTHR10153">
    <property type="entry name" value="SMALL CONDUCTANCE CALCIUM-ACTIVATED POTASSIUM CHANNEL"/>
    <property type="match status" value="1"/>
</dbReference>
<evidence type="ECO:0000259" key="3">
    <source>
        <dbReference type="Pfam" id="PF07885"/>
    </source>
</evidence>
<dbReference type="PRINTS" id="PR00169">
    <property type="entry name" value="KCHANNEL"/>
</dbReference>
<sequence length="281" mass="32561">MYFTRFSDPRAQRVCQMNSCKADSVYAIKSIIKESPYQLTAIIFVGSAVCFAYAMQVFERHYSQVSGQDFDSFWNCIWLIIVTMTTVGYGDLYPKSNGGRIVGILTCIWGIFLASFYTVTLTNFLSFTPAQKKSYNLMQRLYWKDMIQKESVKAVATLYRHKLLARKQDIFDLNTKIDPKLLSSARIFREHMVKFKETTRNLFNYNEGNNESQFMKNEIERLGVRVEEISDELVKQRKDQVDIKEKLDFIINAIKGGTTNLVKKKTKVKPRTPKGAERPLL</sequence>
<dbReference type="Pfam" id="PF07885">
    <property type="entry name" value="Ion_trans_2"/>
    <property type="match status" value="1"/>
</dbReference>
<dbReference type="OrthoDB" id="6128189at2759"/>